<dbReference type="EMBL" id="KV784385">
    <property type="protein sequence ID" value="OEU07615.1"/>
    <property type="molecule type" value="Genomic_DNA"/>
</dbReference>
<dbReference type="InParanoid" id="A0A1E7EP18"/>
<dbReference type="AlphaFoldDB" id="A0A1E7EP18"/>
<feature type="transmembrane region" description="Helical" evidence="2">
    <location>
        <begin position="316"/>
        <end position="335"/>
    </location>
</feature>
<dbReference type="KEGG" id="fcy:FRACYDRAFT_251038"/>
<feature type="compositionally biased region" description="Basic residues" evidence="1">
    <location>
        <begin position="417"/>
        <end position="429"/>
    </location>
</feature>
<keyword evidence="4" id="KW-1185">Reference proteome</keyword>
<evidence type="ECO:0000256" key="2">
    <source>
        <dbReference type="SAM" id="Phobius"/>
    </source>
</evidence>
<proteinExistence type="predicted"/>
<feature type="compositionally biased region" description="Low complexity" evidence="1">
    <location>
        <begin position="400"/>
        <end position="416"/>
    </location>
</feature>
<organism evidence="3 4">
    <name type="scientific">Fragilariopsis cylindrus CCMP1102</name>
    <dbReference type="NCBI Taxonomy" id="635003"/>
    <lineage>
        <taxon>Eukaryota</taxon>
        <taxon>Sar</taxon>
        <taxon>Stramenopiles</taxon>
        <taxon>Ochrophyta</taxon>
        <taxon>Bacillariophyta</taxon>
        <taxon>Bacillariophyceae</taxon>
        <taxon>Bacillariophycidae</taxon>
        <taxon>Bacillariales</taxon>
        <taxon>Bacillariaceae</taxon>
        <taxon>Fragilariopsis</taxon>
    </lineage>
</organism>
<feature type="region of interest" description="Disordered" evidence="1">
    <location>
        <begin position="388"/>
        <end position="429"/>
    </location>
</feature>
<name>A0A1E7EP18_9STRA</name>
<keyword evidence="2" id="KW-0472">Membrane</keyword>
<gene>
    <name evidence="3" type="ORF">FRACYDRAFT_251038</name>
</gene>
<sequence length="429" mass="48223">MLENGDINDDEVEQIQNSYVTKITSNFNTQESIVFFTLGNGPNDEDRELYMININDWITASYGYNKICNAIDQNDVSTVFSTIPNFASASIKQYSDHAWYAGFNCKADGTGFKTQLFLDDTCTTFSPTLNDYYPFTSSSTSATNANANQQNAAQDYSTQVASDLTRYMVQKINNIIANSQYCDESEFCDNVLDTSVDLVTCLKNGEEANDDDDGAAADDENCNCNEDGEEEDCDCRRRLRTTRQQRNLYSYQLSYDEASNVQDACPSIQTAMSLDEQYEYTDLEAEERISLWSNIKNGDQEADRSSSSSAVLNSTYWLYIGGLLVAGCIAILLVLSRMKKFEMQKFGKSCLDADDNPKNEPLCGSESQVRSCETNDTCEDQSEFECQMTQKERRRKARKSSSSSVRSTRSKSSSSRGRSRLRGFKKTKS</sequence>
<keyword evidence="2" id="KW-1133">Transmembrane helix</keyword>
<evidence type="ECO:0000256" key="1">
    <source>
        <dbReference type="SAM" id="MobiDB-lite"/>
    </source>
</evidence>
<evidence type="ECO:0000313" key="3">
    <source>
        <dbReference type="EMBL" id="OEU07615.1"/>
    </source>
</evidence>
<reference evidence="3 4" key="1">
    <citation type="submission" date="2016-09" db="EMBL/GenBank/DDBJ databases">
        <title>Extensive genetic diversity and differential bi-allelic expression allows diatom success in the polar Southern Ocean.</title>
        <authorList>
            <consortium name="DOE Joint Genome Institute"/>
            <person name="Mock T."/>
            <person name="Otillar R.P."/>
            <person name="Strauss J."/>
            <person name="Dupont C."/>
            <person name="Frickenhaus S."/>
            <person name="Maumus F."/>
            <person name="Mcmullan M."/>
            <person name="Sanges R."/>
            <person name="Schmutz J."/>
            <person name="Toseland A."/>
            <person name="Valas R."/>
            <person name="Veluchamy A."/>
            <person name="Ward B.J."/>
            <person name="Allen A."/>
            <person name="Barry K."/>
            <person name="Falciatore A."/>
            <person name="Ferrante M."/>
            <person name="Fortunato A.E."/>
            <person name="Gloeckner G."/>
            <person name="Gruber A."/>
            <person name="Hipkin R."/>
            <person name="Janech M."/>
            <person name="Kroth P."/>
            <person name="Leese F."/>
            <person name="Lindquist E."/>
            <person name="Lyon B.R."/>
            <person name="Martin J."/>
            <person name="Mayer C."/>
            <person name="Parker M."/>
            <person name="Quesneville H."/>
            <person name="Raymond J."/>
            <person name="Uhlig C."/>
            <person name="Valentin K.U."/>
            <person name="Worden A.Z."/>
            <person name="Armbrust E.V."/>
            <person name="Bowler C."/>
            <person name="Green B."/>
            <person name="Moulton V."/>
            <person name="Van Oosterhout C."/>
            <person name="Grigoriev I."/>
        </authorList>
    </citation>
    <scope>NUCLEOTIDE SEQUENCE [LARGE SCALE GENOMIC DNA]</scope>
    <source>
        <strain evidence="3 4">CCMP1102</strain>
    </source>
</reference>
<dbReference type="Proteomes" id="UP000095751">
    <property type="component" value="Unassembled WGS sequence"/>
</dbReference>
<dbReference type="OrthoDB" id="10555927at2759"/>
<evidence type="ECO:0000313" key="4">
    <source>
        <dbReference type="Proteomes" id="UP000095751"/>
    </source>
</evidence>
<keyword evidence="2" id="KW-0812">Transmembrane</keyword>
<accession>A0A1E7EP18</accession>
<protein>
    <submittedName>
        <fullName evidence="3">Uncharacterized protein</fullName>
    </submittedName>
</protein>